<evidence type="ECO:0000313" key="3">
    <source>
        <dbReference type="Proteomes" id="UP000033607"/>
    </source>
</evidence>
<accession>A0A0F5Y7N5</accession>
<dbReference type="PROSITE" id="PS00330">
    <property type="entry name" value="HEMOLYSIN_CALCIUM"/>
    <property type="match status" value="2"/>
</dbReference>
<dbReference type="Gene3D" id="2.150.10.10">
    <property type="entry name" value="Serralysin-like metalloprotease, C-terminal"/>
    <property type="match status" value="2"/>
</dbReference>
<dbReference type="AlphaFoldDB" id="A0A0F5Y7N5"/>
<evidence type="ECO:0000259" key="1">
    <source>
        <dbReference type="Pfam" id="PF00188"/>
    </source>
</evidence>
<dbReference type="InterPro" id="IPR001343">
    <property type="entry name" value="Hemolysn_Ca-bd"/>
</dbReference>
<feature type="domain" description="SCP" evidence="1">
    <location>
        <begin position="235"/>
        <end position="356"/>
    </location>
</feature>
<dbReference type="OrthoDB" id="9783944at2"/>
<dbReference type="InterPro" id="IPR011049">
    <property type="entry name" value="Serralysin-like_metalloprot_C"/>
</dbReference>
<dbReference type="InterPro" id="IPR014044">
    <property type="entry name" value="CAP_dom"/>
</dbReference>
<dbReference type="PANTHER" id="PTHR31157:SF1">
    <property type="entry name" value="SCP DOMAIN-CONTAINING PROTEIN"/>
    <property type="match status" value="1"/>
</dbReference>
<dbReference type="Pfam" id="PF00353">
    <property type="entry name" value="HemolysinCabind"/>
    <property type="match status" value="2"/>
</dbReference>
<dbReference type="PRINTS" id="PR00313">
    <property type="entry name" value="CABNDNGRPT"/>
</dbReference>
<proteinExistence type="predicted"/>
<dbReference type="PATRIC" id="fig|1637645.4.peg.5574"/>
<dbReference type="EMBL" id="LATL02000281">
    <property type="protein sequence ID" value="KKD34758.1"/>
    <property type="molecule type" value="Genomic_DNA"/>
</dbReference>
<dbReference type="CDD" id="cd05379">
    <property type="entry name" value="CAP_bacterial"/>
    <property type="match status" value="1"/>
</dbReference>
<dbReference type="Pfam" id="PF00188">
    <property type="entry name" value="CAP"/>
    <property type="match status" value="1"/>
</dbReference>
<sequence length="362" mass="38486">MVLVPDTELGLWMGDNSSELITLFPGQLTSFPLGVLTLGGEDTVEGSVDSELIIVNQDDDLVLGGNGNDTIFGGKENDNLDGQAGNDLLFGNFGEDTLIGGEGDDSLFGGRENDILSGGSGNDTLYGDFGADTLTGGSGTDLFGLRENGEGTDFITDFQDGIDLMQLPDGIGEIRVQSNGSNQTEISVVATGEIIALLDGIQPSAITLDDFINAEVASISQPADLPENLINRVVELTNDFRAENGLSALSPNSQLVIAAENHSENMALQDFFSHQGLDGSDIGDRVLNVGYDYSRAGENIGAGYQTPEAVVEGWINSPGHRENLLNPDFTEIGVGYYFLENDTGSENWNHYWTQVFGTPLSL</sequence>
<dbReference type="Gene3D" id="3.40.33.10">
    <property type="entry name" value="CAP"/>
    <property type="match status" value="1"/>
</dbReference>
<dbReference type="SUPFAM" id="SSF51120">
    <property type="entry name" value="beta-Roll"/>
    <property type="match status" value="1"/>
</dbReference>
<name>A0A0F5Y7N5_9CYAN</name>
<dbReference type="SUPFAM" id="SSF55797">
    <property type="entry name" value="PR-1-like"/>
    <property type="match status" value="1"/>
</dbReference>
<evidence type="ECO:0000313" key="2">
    <source>
        <dbReference type="EMBL" id="KKD34758.1"/>
    </source>
</evidence>
<dbReference type="InterPro" id="IPR018511">
    <property type="entry name" value="Hemolysin-typ_Ca-bd_CS"/>
</dbReference>
<dbReference type="Proteomes" id="UP000033607">
    <property type="component" value="Unassembled WGS sequence"/>
</dbReference>
<dbReference type="InterPro" id="IPR035940">
    <property type="entry name" value="CAP_sf"/>
</dbReference>
<protein>
    <recommendedName>
        <fullName evidence="1">SCP domain-containing protein</fullName>
    </recommendedName>
</protein>
<dbReference type="RefSeq" id="WP_046282120.1">
    <property type="nucleotide sequence ID" value="NZ_LATL02000281.1"/>
</dbReference>
<gene>
    <name evidence="2" type="ORF">WN50_29115</name>
</gene>
<dbReference type="GO" id="GO:0005509">
    <property type="term" value="F:calcium ion binding"/>
    <property type="evidence" value="ECO:0007669"/>
    <property type="project" value="InterPro"/>
</dbReference>
<organism evidence="2 3">
    <name type="scientific">Limnoraphis robusta CS-951</name>
    <dbReference type="NCBI Taxonomy" id="1637645"/>
    <lineage>
        <taxon>Bacteria</taxon>
        <taxon>Bacillati</taxon>
        <taxon>Cyanobacteriota</taxon>
        <taxon>Cyanophyceae</taxon>
        <taxon>Oscillatoriophycideae</taxon>
        <taxon>Oscillatoriales</taxon>
        <taxon>Sirenicapillariaceae</taxon>
        <taxon>Limnoraphis</taxon>
    </lineage>
</organism>
<dbReference type="PANTHER" id="PTHR31157">
    <property type="entry name" value="SCP DOMAIN-CONTAINING PROTEIN"/>
    <property type="match status" value="1"/>
</dbReference>
<reference evidence="2 3" key="1">
    <citation type="submission" date="2015-06" db="EMBL/GenBank/DDBJ databases">
        <title>Draft genome assembly of filamentous brackish cyanobacterium Limnoraphis robusta strain CS-951.</title>
        <authorList>
            <person name="Willis A."/>
            <person name="Parks M."/>
            <person name="Burford M.A."/>
        </authorList>
    </citation>
    <scope>NUCLEOTIDE SEQUENCE [LARGE SCALE GENOMIC DNA]</scope>
    <source>
        <strain evidence="2 3">CS-951</strain>
    </source>
</reference>
<comment type="caution">
    <text evidence="2">The sequence shown here is derived from an EMBL/GenBank/DDBJ whole genome shotgun (WGS) entry which is preliminary data.</text>
</comment>